<dbReference type="AlphaFoldDB" id="A0A9Q8SF76"/>
<dbReference type="RefSeq" id="XP_049137753.1">
    <property type="nucleotide sequence ID" value="XM_049296529.1"/>
</dbReference>
<gene>
    <name evidence="5" type="ORF">CLUP02_17621</name>
</gene>
<dbReference type="PROSITE" id="PS50048">
    <property type="entry name" value="ZN2_CY6_FUNGAL_2"/>
    <property type="match status" value="1"/>
</dbReference>
<sequence>MQLIKLHGQVPTSNFFATECEGSATLRCFAQLGNSCDSSHSACHDLMDGRRAASAPPKKRVRKPRGRGLRTKTGCLTCRERHKKCDEQQPVCGPCSISSRHCVFPRLSQDAGRRASPAASHNDRPTARLGDDGSHSRVDELPQSIGSTGSISLESQTSMQHVSQPPGTYDAAHAPYVSQPRVSAGVTFGDVYSYSPETVASELWTTDLASTRWLGLLATDAAQADSGFSLAPPRRMRGGGGRRTCMARPMRPISKRKTWQADRDITLSNREAVLFRHFTERSARWLDFLDPQKLFSTYAVRLALRNAGLMNAILALSAKHLSKLEGGGHRNSNVSNGDTEEDSGGEWVRYYYETLRYVQEALTYTSYTASEELNATAIVISAYEMLDESDGRGNWQRHLKGVFWIQRSQDVNGASGGLRQAVWWAWLRQDIWAAFREKRRCLSFWAADKDFCELDPHGLADRAIYLLSRAVNYCAYSRLMESSSLTEVSASGNRARAGSEMLAEMERWKSFLGTEFKPLPTSASPSNVFKPLWIHPPQFGVALQAYSFAKILVLLHKPVSSGFDGYMKMQRSLSEAVDTICGIAMELTDEGCQLLSAQCLYGAGLCVQDSLKRNTILSLIERSEGRVGWTPMATWRDDLREAWANADSQSPDVTR</sequence>
<feature type="domain" description="Zn(2)-C6 fungal-type" evidence="4">
    <location>
        <begin position="74"/>
        <end position="104"/>
    </location>
</feature>
<keyword evidence="2" id="KW-0539">Nucleus</keyword>
<dbReference type="Gene3D" id="4.10.240.10">
    <property type="entry name" value="Zn(2)-C6 fungal-type DNA-binding domain"/>
    <property type="match status" value="1"/>
</dbReference>
<dbReference type="Pfam" id="PF11951">
    <property type="entry name" value="Fungal_trans_2"/>
    <property type="match status" value="1"/>
</dbReference>
<feature type="compositionally biased region" description="Basic and acidic residues" evidence="3">
    <location>
        <begin position="121"/>
        <end position="140"/>
    </location>
</feature>
<dbReference type="GO" id="GO:0000981">
    <property type="term" value="F:DNA-binding transcription factor activity, RNA polymerase II-specific"/>
    <property type="evidence" value="ECO:0007669"/>
    <property type="project" value="InterPro"/>
</dbReference>
<dbReference type="CDD" id="cd00067">
    <property type="entry name" value="GAL4"/>
    <property type="match status" value="1"/>
</dbReference>
<evidence type="ECO:0000256" key="2">
    <source>
        <dbReference type="ARBA" id="ARBA00023242"/>
    </source>
</evidence>
<evidence type="ECO:0000313" key="6">
    <source>
        <dbReference type="Proteomes" id="UP000830671"/>
    </source>
</evidence>
<dbReference type="GO" id="GO:0000976">
    <property type="term" value="F:transcription cis-regulatory region binding"/>
    <property type="evidence" value="ECO:0007669"/>
    <property type="project" value="TreeGrafter"/>
</dbReference>
<keyword evidence="6" id="KW-1185">Reference proteome</keyword>
<evidence type="ECO:0000256" key="1">
    <source>
        <dbReference type="ARBA" id="ARBA00004123"/>
    </source>
</evidence>
<proteinExistence type="predicted"/>
<dbReference type="PANTHER" id="PTHR37534:SF3">
    <property type="entry name" value="ZN(II)2CYS6 TRANSCRIPTION FACTOR (EUROFUNG)"/>
    <property type="match status" value="1"/>
</dbReference>
<dbReference type="PROSITE" id="PS00463">
    <property type="entry name" value="ZN2_CY6_FUNGAL_1"/>
    <property type="match status" value="1"/>
</dbReference>
<dbReference type="KEGG" id="clup:CLUP02_17621"/>
<dbReference type="GeneID" id="73351539"/>
<dbReference type="InterPro" id="IPR021858">
    <property type="entry name" value="Fun_TF"/>
</dbReference>
<accession>A0A9Q8SF76</accession>
<evidence type="ECO:0000313" key="5">
    <source>
        <dbReference type="EMBL" id="UQC76110.1"/>
    </source>
</evidence>
<comment type="subcellular location">
    <subcellularLocation>
        <location evidence="1">Nucleus</location>
    </subcellularLocation>
</comment>
<organism evidence="5 6">
    <name type="scientific">Colletotrichum lupini</name>
    <dbReference type="NCBI Taxonomy" id="145971"/>
    <lineage>
        <taxon>Eukaryota</taxon>
        <taxon>Fungi</taxon>
        <taxon>Dikarya</taxon>
        <taxon>Ascomycota</taxon>
        <taxon>Pezizomycotina</taxon>
        <taxon>Sordariomycetes</taxon>
        <taxon>Hypocreomycetidae</taxon>
        <taxon>Glomerellales</taxon>
        <taxon>Glomerellaceae</taxon>
        <taxon>Colletotrichum</taxon>
        <taxon>Colletotrichum acutatum species complex</taxon>
    </lineage>
</organism>
<feature type="compositionally biased region" description="Polar residues" evidence="3">
    <location>
        <begin position="144"/>
        <end position="166"/>
    </location>
</feature>
<dbReference type="SUPFAM" id="SSF57701">
    <property type="entry name" value="Zn2/Cys6 DNA-binding domain"/>
    <property type="match status" value="1"/>
</dbReference>
<dbReference type="GO" id="GO:0008270">
    <property type="term" value="F:zinc ion binding"/>
    <property type="evidence" value="ECO:0007669"/>
    <property type="project" value="InterPro"/>
</dbReference>
<dbReference type="Proteomes" id="UP000830671">
    <property type="component" value="Chromosome 10"/>
</dbReference>
<dbReference type="InterPro" id="IPR036864">
    <property type="entry name" value="Zn2-C6_fun-type_DNA-bd_sf"/>
</dbReference>
<dbReference type="EMBL" id="CP019472">
    <property type="protein sequence ID" value="UQC76110.1"/>
    <property type="molecule type" value="Genomic_DNA"/>
</dbReference>
<evidence type="ECO:0000259" key="4">
    <source>
        <dbReference type="PROSITE" id="PS50048"/>
    </source>
</evidence>
<evidence type="ECO:0000256" key="3">
    <source>
        <dbReference type="SAM" id="MobiDB-lite"/>
    </source>
</evidence>
<name>A0A9Q8SF76_9PEZI</name>
<dbReference type="InterPro" id="IPR001138">
    <property type="entry name" value="Zn2Cys6_DnaBD"/>
</dbReference>
<protein>
    <recommendedName>
        <fullName evidence="4">Zn(2)-C6 fungal-type domain-containing protein</fullName>
    </recommendedName>
</protein>
<reference evidence="5" key="1">
    <citation type="journal article" date="2021" name="Mol. Plant Microbe Interact.">
        <title>Complete Genome Sequence of the Plant-Pathogenic Fungus Colletotrichum lupini.</title>
        <authorList>
            <person name="Baroncelli R."/>
            <person name="Pensec F."/>
            <person name="Da Lio D."/>
            <person name="Boufleur T."/>
            <person name="Vicente I."/>
            <person name="Sarrocco S."/>
            <person name="Picot A."/>
            <person name="Baraldi E."/>
            <person name="Sukno S."/>
            <person name="Thon M."/>
            <person name="Le Floch G."/>
        </authorList>
    </citation>
    <scope>NUCLEOTIDE SEQUENCE</scope>
    <source>
        <strain evidence="5">IMI 504893</strain>
    </source>
</reference>
<dbReference type="SMART" id="SM00066">
    <property type="entry name" value="GAL4"/>
    <property type="match status" value="1"/>
</dbReference>
<dbReference type="GO" id="GO:0005634">
    <property type="term" value="C:nucleus"/>
    <property type="evidence" value="ECO:0007669"/>
    <property type="project" value="UniProtKB-SubCell"/>
</dbReference>
<feature type="region of interest" description="Disordered" evidence="3">
    <location>
        <begin position="111"/>
        <end position="173"/>
    </location>
</feature>
<dbReference type="GO" id="GO:0045944">
    <property type="term" value="P:positive regulation of transcription by RNA polymerase II"/>
    <property type="evidence" value="ECO:0007669"/>
    <property type="project" value="TreeGrafter"/>
</dbReference>
<dbReference type="PANTHER" id="PTHR37534">
    <property type="entry name" value="TRANSCRIPTIONAL ACTIVATOR PROTEIN UGA3"/>
    <property type="match status" value="1"/>
</dbReference>
<dbReference type="Pfam" id="PF00172">
    <property type="entry name" value="Zn_clus"/>
    <property type="match status" value="1"/>
</dbReference>